<reference evidence="3 4" key="1">
    <citation type="journal article" date="2012" name="BMC Genomics">
        <title>Comparative genomics of the white-rot fungi, Phanerochaete carnosa and P. chrysosporium, to elucidate the genetic basis of the distinct wood types they colonize.</title>
        <authorList>
            <person name="Suzuki H."/>
            <person name="MacDonald J."/>
            <person name="Syed K."/>
            <person name="Salamov A."/>
            <person name="Hori C."/>
            <person name="Aerts A."/>
            <person name="Henrissat B."/>
            <person name="Wiebenga A."/>
            <person name="vanKuyk P.A."/>
            <person name="Barry K."/>
            <person name="Lindquist E."/>
            <person name="LaButti K."/>
            <person name="Lapidus A."/>
            <person name="Lucas S."/>
            <person name="Coutinho P."/>
            <person name="Gong Y."/>
            <person name="Samejima M."/>
            <person name="Mahadevan R."/>
            <person name="Abou-Zaid M."/>
            <person name="de Vries R.P."/>
            <person name="Igarashi K."/>
            <person name="Yadav J.S."/>
            <person name="Grigoriev I.V."/>
            <person name="Master E.R."/>
        </authorList>
    </citation>
    <scope>NUCLEOTIDE SEQUENCE [LARGE SCALE GENOMIC DNA]</scope>
    <source>
        <strain evidence="3 4">HHB-10118-sp</strain>
    </source>
</reference>
<evidence type="ECO:0000256" key="2">
    <source>
        <dbReference type="SAM" id="SignalP"/>
    </source>
</evidence>
<sequence length="333" mass="36156">MTILSMVLAYIINGTMSAPETRRFSTSAVTNPLLNLLRPDPTAINRSLSTSILAITSSSSALSVSSLKDFEMAIFKPGSSCADVVVESTSQDAQFTASTSSSATVATATVTDGPAECECGCGLVTWPAKTETTELILRPSGSGLSILTNTVSSISVVPSHTPVVGKGKGKASDLDNSLFALSTRMANSLSEYFGFSPLVQAVTTDIRELIAAIDQLAHAISRHAAFVLGQSKTAISVVAVELKQRNQRAKDRARQIRETGEMWISTLREHLKARSQAAKENAHRLKHRMSDNRKSRAARRAERRHLRQLKRAEKLERKMERKAERAMASVWEA</sequence>
<dbReference type="Proteomes" id="UP000008370">
    <property type="component" value="Unassembled WGS sequence"/>
</dbReference>
<keyword evidence="4" id="KW-1185">Reference proteome</keyword>
<evidence type="ECO:0000313" key="4">
    <source>
        <dbReference type="Proteomes" id="UP000008370"/>
    </source>
</evidence>
<dbReference type="KEGG" id="pco:PHACADRAFT_252649"/>
<protein>
    <submittedName>
        <fullName evidence="3">Uncharacterized protein</fullName>
    </submittedName>
</protein>
<dbReference type="RefSeq" id="XP_007393693.1">
    <property type="nucleotide sequence ID" value="XM_007393631.1"/>
</dbReference>
<gene>
    <name evidence="3" type="ORF">PHACADRAFT_252649</name>
</gene>
<organism evidence="3 4">
    <name type="scientific">Phanerochaete carnosa (strain HHB-10118-sp)</name>
    <name type="common">White-rot fungus</name>
    <name type="synonym">Peniophora carnosa</name>
    <dbReference type="NCBI Taxonomy" id="650164"/>
    <lineage>
        <taxon>Eukaryota</taxon>
        <taxon>Fungi</taxon>
        <taxon>Dikarya</taxon>
        <taxon>Basidiomycota</taxon>
        <taxon>Agaricomycotina</taxon>
        <taxon>Agaricomycetes</taxon>
        <taxon>Polyporales</taxon>
        <taxon>Phanerochaetaceae</taxon>
        <taxon>Phanerochaete</taxon>
    </lineage>
</organism>
<evidence type="ECO:0000313" key="3">
    <source>
        <dbReference type="EMBL" id="EKM58377.1"/>
    </source>
</evidence>
<dbReference type="AlphaFoldDB" id="K5X6B0"/>
<feature type="compositionally biased region" description="Basic and acidic residues" evidence="1">
    <location>
        <begin position="280"/>
        <end position="294"/>
    </location>
</feature>
<dbReference type="InParanoid" id="K5X6B0"/>
<keyword evidence="2" id="KW-0732">Signal</keyword>
<feature type="region of interest" description="Disordered" evidence="1">
    <location>
        <begin position="279"/>
        <end position="333"/>
    </location>
</feature>
<evidence type="ECO:0000256" key="1">
    <source>
        <dbReference type="SAM" id="MobiDB-lite"/>
    </source>
</evidence>
<dbReference type="HOGENOM" id="CLU_834467_0_0_1"/>
<feature type="compositionally biased region" description="Basic residues" evidence="1">
    <location>
        <begin position="295"/>
        <end position="309"/>
    </location>
</feature>
<accession>K5X6B0</accession>
<dbReference type="GeneID" id="18915545"/>
<dbReference type="OrthoDB" id="3256495at2759"/>
<feature type="compositionally biased region" description="Basic and acidic residues" evidence="1">
    <location>
        <begin position="310"/>
        <end position="325"/>
    </location>
</feature>
<name>K5X6B0_PHACS</name>
<feature type="chain" id="PRO_5003886122" evidence="2">
    <location>
        <begin position="18"/>
        <end position="333"/>
    </location>
</feature>
<feature type="signal peptide" evidence="2">
    <location>
        <begin position="1"/>
        <end position="17"/>
    </location>
</feature>
<dbReference type="EMBL" id="JH930470">
    <property type="protein sequence ID" value="EKM58377.1"/>
    <property type="molecule type" value="Genomic_DNA"/>
</dbReference>
<proteinExistence type="predicted"/>